<name>A0AAV8RHK1_ENSVE</name>
<dbReference type="Proteomes" id="UP001222027">
    <property type="component" value="Unassembled WGS sequence"/>
</dbReference>
<dbReference type="PROSITE" id="PS50071">
    <property type="entry name" value="HOMEOBOX_2"/>
    <property type="match status" value="1"/>
</dbReference>
<evidence type="ECO:0000256" key="1">
    <source>
        <dbReference type="ARBA" id="ARBA00004123"/>
    </source>
</evidence>
<dbReference type="PROSITE" id="PS51213">
    <property type="entry name" value="ELK"/>
    <property type="match status" value="1"/>
</dbReference>
<evidence type="ECO:0000256" key="6">
    <source>
        <dbReference type="PROSITE-ProRule" id="PRU00559"/>
    </source>
</evidence>
<dbReference type="InterPro" id="IPR050224">
    <property type="entry name" value="TALE_homeobox"/>
</dbReference>
<dbReference type="InterPro" id="IPR005541">
    <property type="entry name" value="KNOX2"/>
</dbReference>
<dbReference type="SMART" id="SM01188">
    <property type="entry name" value="ELK"/>
    <property type="match status" value="1"/>
</dbReference>
<evidence type="ECO:0000256" key="7">
    <source>
        <dbReference type="SAM" id="MobiDB-lite"/>
    </source>
</evidence>
<keyword evidence="2 5" id="KW-0238">DNA-binding</keyword>
<dbReference type="PANTHER" id="PTHR11850">
    <property type="entry name" value="HOMEOBOX PROTEIN TRANSCRIPTION FACTORS"/>
    <property type="match status" value="1"/>
</dbReference>
<dbReference type="InterPro" id="IPR001356">
    <property type="entry name" value="HD"/>
</dbReference>
<dbReference type="Gene3D" id="1.10.10.60">
    <property type="entry name" value="Homeodomain-like"/>
    <property type="match status" value="1"/>
</dbReference>
<dbReference type="InterPro" id="IPR009057">
    <property type="entry name" value="Homeodomain-like_sf"/>
</dbReference>
<dbReference type="GO" id="GO:0003677">
    <property type="term" value="F:DNA binding"/>
    <property type="evidence" value="ECO:0007669"/>
    <property type="project" value="UniProtKB-UniRule"/>
</dbReference>
<dbReference type="InterPro" id="IPR008422">
    <property type="entry name" value="KN_HD"/>
</dbReference>
<dbReference type="AlphaFoldDB" id="A0AAV8RHK1"/>
<dbReference type="GO" id="GO:0005634">
    <property type="term" value="C:nucleus"/>
    <property type="evidence" value="ECO:0007669"/>
    <property type="project" value="UniProtKB-SubCell"/>
</dbReference>
<accession>A0AAV8RHK1</accession>
<dbReference type="FunFam" id="1.10.10.60:FF:000076">
    <property type="entry name" value="Homeobox protein knotted-1-like 2"/>
    <property type="match status" value="1"/>
</dbReference>
<gene>
    <name evidence="10" type="ORF">OPV22_007581</name>
</gene>
<evidence type="ECO:0000313" key="11">
    <source>
        <dbReference type="Proteomes" id="UP001222027"/>
    </source>
</evidence>
<proteinExistence type="inferred from homology"/>
<dbReference type="InterPro" id="IPR017970">
    <property type="entry name" value="Homeobox_CS"/>
</dbReference>
<protein>
    <recommendedName>
        <fullName evidence="12">Homeobox domain-containing protein</fullName>
    </recommendedName>
</protein>
<evidence type="ECO:0000256" key="4">
    <source>
        <dbReference type="ARBA" id="ARBA00023242"/>
    </source>
</evidence>
<comment type="similarity">
    <text evidence="6">Belongs to the TALE/KNOX homeobox family.</text>
</comment>
<feature type="DNA-binding region" description="Homeobox; TALE-type" evidence="5">
    <location>
        <begin position="245"/>
        <end position="308"/>
    </location>
</feature>
<reference evidence="10 11" key="1">
    <citation type="submission" date="2022-12" db="EMBL/GenBank/DDBJ databases">
        <title>Chromosome-scale assembly of the Ensete ventricosum genome.</title>
        <authorList>
            <person name="Dussert Y."/>
            <person name="Stocks J."/>
            <person name="Wendawek A."/>
            <person name="Woldeyes F."/>
            <person name="Nichols R.A."/>
            <person name="Borrell J.S."/>
        </authorList>
    </citation>
    <scope>NUCLEOTIDE SEQUENCE [LARGE SCALE GENOMIC DNA]</scope>
    <source>
        <strain evidence="11">cv. Maze</strain>
        <tissue evidence="10">Seeds</tissue>
    </source>
</reference>
<evidence type="ECO:0000259" key="8">
    <source>
        <dbReference type="PROSITE" id="PS50071"/>
    </source>
</evidence>
<dbReference type="InterPro" id="IPR005539">
    <property type="entry name" value="ELK_dom"/>
</dbReference>
<evidence type="ECO:0000313" key="10">
    <source>
        <dbReference type="EMBL" id="KAJ8506695.1"/>
    </source>
</evidence>
<evidence type="ECO:0000256" key="5">
    <source>
        <dbReference type="PROSITE-ProRule" id="PRU00108"/>
    </source>
</evidence>
<dbReference type="Pfam" id="PF03791">
    <property type="entry name" value="KNOX2"/>
    <property type="match status" value="1"/>
</dbReference>
<keyword evidence="11" id="KW-1185">Reference proteome</keyword>
<keyword evidence="3 5" id="KW-0371">Homeobox</keyword>
<dbReference type="SMART" id="SM01255">
    <property type="entry name" value="KNOX1"/>
    <property type="match status" value="1"/>
</dbReference>
<comment type="subcellular location">
    <subcellularLocation>
        <location evidence="1 5">Nucleus</location>
    </subcellularLocation>
</comment>
<feature type="region of interest" description="Disordered" evidence="7">
    <location>
        <begin position="1"/>
        <end position="24"/>
    </location>
</feature>
<evidence type="ECO:0000256" key="3">
    <source>
        <dbReference type="ARBA" id="ARBA00023155"/>
    </source>
</evidence>
<dbReference type="PROSITE" id="PS00027">
    <property type="entry name" value="HOMEOBOX_1"/>
    <property type="match status" value="1"/>
</dbReference>
<keyword evidence="4 5" id="KW-0539">Nucleus</keyword>
<evidence type="ECO:0000259" key="9">
    <source>
        <dbReference type="PROSITE" id="PS51213"/>
    </source>
</evidence>
<feature type="domain" description="ELK" evidence="9">
    <location>
        <begin position="224"/>
        <end position="244"/>
    </location>
</feature>
<dbReference type="GO" id="GO:0000981">
    <property type="term" value="F:DNA-binding transcription factor activity, RNA polymerase II-specific"/>
    <property type="evidence" value="ECO:0007669"/>
    <property type="project" value="InterPro"/>
</dbReference>
<dbReference type="Pfam" id="PF03789">
    <property type="entry name" value="ELK"/>
    <property type="match status" value="1"/>
</dbReference>
<comment type="caution">
    <text evidence="10">The sequence shown here is derived from an EMBL/GenBank/DDBJ whole genome shotgun (WGS) entry which is preliminary data.</text>
</comment>
<sequence length="339" mass="38279">MEELSHFGGGSTSRESFLHLPTGSESAPPPLIAALYGRNSYPATAKLPYVRQPPLRPEAGSSLQSSRVRAVEGGEISASNTEDIKAKIMSHPQYSSLIGAYIDCQKVGAPPDAVARLSALAQELESRWSCRQQPSSDPELDQFMEAYCDVLMRYREELTRPLQEATDFLKTVESQFNALTNTSSSRLFSSDEKCEDVASSEEDPDASGGEADILEIDPRAEDQELKHHLLKKYSGYLSSLRQELSKKRKKGKLPKEARQKLLKWWELHYKWPYPSESEKLALAESTGLDQKQINNWFINQRKRHWRPSEDMQLMVMDGFHPQNAAALYMEGHFTDSLHS</sequence>
<evidence type="ECO:0008006" key="12">
    <source>
        <dbReference type="Google" id="ProtNLM"/>
    </source>
</evidence>
<dbReference type="EMBL" id="JAQQAF010000002">
    <property type="protein sequence ID" value="KAJ8506695.1"/>
    <property type="molecule type" value="Genomic_DNA"/>
</dbReference>
<dbReference type="SMART" id="SM00389">
    <property type="entry name" value="HOX"/>
    <property type="match status" value="1"/>
</dbReference>
<dbReference type="SUPFAM" id="SSF46689">
    <property type="entry name" value="Homeodomain-like"/>
    <property type="match status" value="1"/>
</dbReference>
<dbReference type="Pfam" id="PF05920">
    <property type="entry name" value="Homeobox_KN"/>
    <property type="match status" value="1"/>
</dbReference>
<evidence type="ECO:0000256" key="2">
    <source>
        <dbReference type="ARBA" id="ARBA00023125"/>
    </source>
</evidence>
<dbReference type="SMART" id="SM01256">
    <property type="entry name" value="KNOX2"/>
    <property type="match status" value="1"/>
</dbReference>
<feature type="domain" description="Homeobox" evidence="8">
    <location>
        <begin position="244"/>
        <end position="307"/>
    </location>
</feature>
<dbReference type="CDD" id="cd00086">
    <property type="entry name" value="homeodomain"/>
    <property type="match status" value="1"/>
</dbReference>
<organism evidence="10 11">
    <name type="scientific">Ensete ventricosum</name>
    <name type="common">Abyssinian banana</name>
    <name type="synonym">Musa ensete</name>
    <dbReference type="NCBI Taxonomy" id="4639"/>
    <lineage>
        <taxon>Eukaryota</taxon>
        <taxon>Viridiplantae</taxon>
        <taxon>Streptophyta</taxon>
        <taxon>Embryophyta</taxon>
        <taxon>Tracheophyta</taxon>
        <taxon>Spermatophyta</taxon>
        <taxon>Magnoliopsida</taxon>
        <taxon>Liliopsida</taxon>
        <taxon>Zingiberales</taxon>
        <taxon>Musaceae</taxon>
        <taxon>Ensete</taxon>
    </lineage>
</organism>
<dbReference type="Pfam" id="PF03790">
    <property type="entry name" value="KNOX1"/>
    <property type="match status" value="1"/>
</dbReference>
<dbReference type="InterPro" id="IPR005540">
    <property type="entry name" value="KNOX1"/>
</dbReference>